<dbReference type="SUPFAM" id="SSF103481">
    <property type="entry name" value="Multidrug resistance efflux transporter EmrE"/>
    <property type="match status" value="1"/>
</dbReference>
<comment type="function">
    <text evidence="5">Putative transporter.</text>
</comment>
<feature type="transmembrane region" description="Helical" evidence="8">
    <location>
        <begin position="252"/>
        <end position="274"/>
    </location>
</feature>
<feature type="transmembrane region" description="Helical" evidence="8">
    <location>
        <begin position="176"/>
        <end position="194"/>
    </location>
</feature>
<feature type="region of interest" description="Disordered" evidence="7">
    <location>
        <begin position="27"/>
        <end position="92"/>
    </location>
</feature>
<evidence type="ECO:0000256" key="4">
    <source>
        <dbReference type="ARBA" id="ARBA00023136"/>
    </source>
</evidence>
<reference evidence="10 11" key="2">
    <citation type="submission" date="2019-01" db="EMBL/GenBank/DDBJ databases">
        <title>A chromosome length genome reference of the Java medaka (oryzias javanicus).</title>
        <authorList>
            <person name="Herpin A."/>
            <person name="Takehana Y."/>
            <person name="Naruse K."/>
            <person name="Ansai S."/>
            <person name="Kawaguchi M."/>
        </authorList>
    </citation>
    <scope>NUCLEOTIDE SEQUENCE [LARGE SCALE GENOMIC DNA]</scope>
    <source>
        <strain evidence="10">RS831</strain>
        <tissue evidence="10">Whole body</tissue>
    </source>
</reference>
<dbReference type="Proteomes" id="UP000283210">
    <property type="component" value="Chromosome 23"/>
</dbReference>
<keyword evidence="3 8" id="KW-1133">Transmembrane helix</keyword>
<dbReference type="PANTHER" id="PTHR11132">
    <property type="entry name" value="SOLUTE CARRIER FAMILY 35"/>
    <property type="match status" value="1"/>
</dbReference>
<evidence type="ECO:0000256" key="6">
    <source>
        <dbReference type="ARBA" id="ARBA00093775"/>
    </source>
</evidence>
<dbReference type="AlphaFoldDB" id="A0A3S2MD56"/>
<feature type="domain" description="Sugar phosphate transporter" evidence="9">
    <location>
        <begin position="115"/>
        <end position="393"/>
    </location>
</feature>
<evidence type="ECO:0000256" key="1">
    <source>
        <dbReference type="ARBA" id="ARBA00004141"/>
    </source>
</evidence>
<sequence length="412" mass="45398">MEIELDKIKHFKKAAAVAGSLHAAQLKQEHGTVRGPVVEPSAVRSSGKGNPHGQRRLLDTSEAGSTRAGGSLTKKEGHSDPREDGDPSLGAKYRELSSETSGTMLSFSANRRIATCLLVNLLSSICIVFINKWIYVHYGFPNMTLTLVHFLVTWLGLFICQKMDIFSPKSLPVRRIVWLALSFCGFVAFTNLSLQNNSIGTYQLAKAMTTPVIILIQTTYYKKSFSTKIKFTLVPITLGVILNSYYDVRFNLLGTVFATLGVLVTSLYQVWVGAKQHELQVNSMQLLYYQAPLSSGFLLAIIPLFEPLTGDGGIFGPWSLPALLTVLFSGVVAFLVNLSIYWIIGNTSAVTYNMFGHFKFSITLVGGYLLFHDPLSLNQVLGILCTLAGILSYTHFKLAEQEEGKSRLAQRP</sequence>
<evidence type="ECO:0000313" key="10">
    <source>
        <dbReference type="EMBL" id="RVE56519.1"/>
    </source>
</evidence>
<feature type="transmembrane region" description="Helical" evidence="8">
    <location>
        <begin position="140"/>
        <end position="160"/>
    </location>
</feature>
<feature type="transmembrane region" description="Helical" evidence="8">
    <location>
        <begin position="286"/>
        <end position="305"/>
    </location>
</feature>
<evidence type="ECO:0000256" key="3">
    <source>
        <dbReference type="ARBA" id="ARBA00022989"/>
    </source>
</evidence>
<feature type="transmembrane region" description="Helical" evidence="8">
    <location>
        <begin position="377"/>
        <end position="396"/>
    </location>
</feature>
<keyword evidence="4 8" id="KW-0472">Membrane</keyword>
<name>A0A3S2MD56_ORYJA</name>
<evidence type="ECO:0000256" key="5">
    <source>
        <dbReference type="ARBA" id="ARBA00093767"/>
    </source>
</evidence>
<organism evidence="10 11">
    <name type="scientific">Oryzias javanicus</name>
    <name type="common">Javanese ricefish</name>
    <name type="synonym">Aplocheilus javanicus</name>
    <dbReference type="NCBI Taxonomy" id="123683"/>
    <lineage>
        <taxon>Eukaryota</taxon>
        <taxon>Metazoa</taxon>
        <taxon>Chordata</taxon>
        <taxon>Craniata</taxon>
        <taxon>Vertebrata</taxon>
        <taxon>Euteleostomi</taxon>
        <taxon>Actinopterygii</taxon>
        <taxon>Neopterygii</taxon>
        <taxon>Teleostei</taxon>
        <taxon>Neoteleostei</taxon>
        <taxon>Acanthomorphata</taxon>
        <taxon>Ovalentaria</taxon>
        <taxon>Atherinomorphae</taxon>
        <taxon>Beloniformes</taxon>
        <taxon>Adrianichthyidae</taxon>
        <taxon>Oryziinae</taxon>
        <taxon>Oryzias</taxon>
    </lineage>
</organism>
<evidence type="ECO:0000313" key="11">
    <source>
        <dbReference type="Proteomes" id="UP000283210"/>
    </source>
</evidence>
<dbReference type="GO" id="GO:0016020">
    <property type="term" value="C:membrane"/>
    <property type="evidence" value="ECO:0007669"/>
    <property type="project" value="UniProtKB-SubCell"/>
</dbReference>
<feature type="transmembrane region" description="Helical" evidence="8">
    <location>
        <begin position="351"/>
        <end position="371"/>
    </location>
</feature>
<dbReference type="Pfam" id="PF03151">
    <property type="entry name" value="TPT"/>
    <property type="match status" value="1"/>
</dbReference>
<keyword evidence="11" id="KW-1185">Reference proteome</keyword>
<evidence type="ECO:0000256" key="8">
    <source>
        <dbReference type="SAM" id="Phobius"/>
    </source>
</evidence>
<comment type="subcellular location">
    <subcellularLocation>
        <location evidence="1">Membrane</location>
        <topology evidence="1">Multi-pass membrane protein</topology>
    </subcellularLocation>
</comment>
<evidence type="ECO:0000259" key="9">
    <source>
        <dbReference type="Pfam" id="PF03151"/>
    </source>
</evidence>
<reference evidence="10 11" key="1">
    <citation type="submission" date="2018-11" db="EMBL/GenBank/DDBJ databases">
        <authorList>
            <person name="Lopez-Roques C."/>
            <person name="Donnadieu C."/>
            <person name="Bouchez O."/>
            <person name="Klopp C."/>
            <person name="Cabau C."/>
            <person name="Zahm M."/>
        </authorList>
    </citation>
    <scope>NUCLEOTIDE SEQUENCE [LARGE SCALE GENOMIC DNA]</scope>
    <source>
        <strain evidence="10">RS831</strain>
        <tissue evidence="10">Whole body</tissue>
    </source>
</reference>
<gene>
    <name evidence="10" type="ORF">OJAV_G00221890</name>
</gene>
<evidence type="ECO:0000256" key="2">
    <source>
        <dbReference type="ARBA" id="ARBA00022692"/>
    </source>
</evidence>
<proteinExistence type="inferred from homology"/>
<dbReference type="InterPro" id="IPR004853">
    <property type="entry name" value="Sugar_P_trans_dom"/>
</dbReference>
<protein>
    <recommendedName>
        <fullName evidence="9">Sugar phosphate transporter domain-containing protein</fullName>
    </recommendedName>
</protein>
<dbReference type="InterPro" id="IPR037185">
    <property type="entry name" value="EmrE-like"/>
</dbReference>
<feature type="transmembrane region" description="Helical" evidence="8">
    <location>
        <begin position="320"/>
        <end position="344"/>
    </location>
</feature>
<evidence type="ECO:0000256" key="7">
    <source>
        <dbReference type="SAM" id="MobiDB-lite"/>
    </source>
</evidence>
<comment type="similarity">
    <text evidence="6">Belongs to the TPT transporter family. SLC35E subfamily.</text>
</comment>
<dbReference type="InterPro" id="IPR050186">
    <property type="entry name" value="TPT_transporter"/>
</dbReference>
<keyword evidence="2 8" id="KW-0812">Transmembrane</keyword>
<accession>A0A3S2MD56</accession>
<dbReference type="OrthoDB" id="5547497at2759"/>
<dbReference type="EMBL" id="CM012459">
    <property type="protein sequence ID" value="RVE56519.1"/>
    <property type="molecule type" value="Genomic_DNA"/>
</dbReference>
<feature type="transmembrane region" description="Helical" evidence="8">
    <location>
        <begin position="113"/>
        <end position="134"/>
    </location>
</feature>
<feature type="compositionally biased region" description="Basic and acidic residues" evidence="7">
    <location>
        <begin position="73"/>
        <end position="85"/>
    </location>
</feature>